<keyword evidence="1" id="KW-0812">Transmembrane</keyword>
<dbReference type="EMBL" id="CAIZ01000155">
    <property type="protein sequence ID" value="CCH71204.1"/>
    <property type="molecule type" value="Genomic_DNA"/>
</dbReference>
<dbReference type="Proteomes" id="UP000013167">
    <property type="component" value="Unassembled WGS sequence"/>
</dbReference>
<comment type="caution">
    <text evidence="2">The sequence shown here is derived from an EMBL/GenBank/DDBJ whole genome shotgun (WGS) entry which is preliminary data.</text>
</comment>
<gene>
    <name evidence="2" type="ORF">BN10_820040</name>
</gene>
<dbReference type="STRING" id="1193181.BN10_820040"/>
<accession>N0E6A5</accession>
<feature type="transmembrane region" description="Helical" evidence="1">
    <location>
        <begin position="27"/>
        <end position="46"/>
    </location>
</feature>
<keyword evidence="3" id="KW-1185">Reference proteome</keyword>
<protein>
    <submittedName>
        <fullName evidence="2">Uncharacterized protein</fullName>
    </submittedName>
</protein>
<sequence length="94" mass="9615">MESFGLGAQGLTAQARAIASDASAMGQLFAAPVIAVVPVVILCALIEKHLVGGLTVGSVKWGRCPDIVSVGGGWPVCRPSPLSSSVAWARWGWA</sequence>
<organism evidence="2 3">
    <name type="scientific">Phycicoccus elongatus Lp2</name>
    <dbReference type="NCBI Taxonomy" id="1193181"/>
    <lineage>
        <taxon>Bacteria</taxon>
        <taxon>Bacillati</taxon>
        <taxon>Actinomycetota</taxon>
        <taxon>Actinomycetes</taxon>
        <taxon>Micrococcales</taxon>
        <taxon>Intrasporangiaceae</taxon>
        <taxon>Phycicoccus</taxon>
    </lineage>
</organism>
<evidence type="ECO:0000313" key="2">
    <source>
        <dbReference type="EMBL" id="CCH71204.1"/>
    </source>
</evidence>
<reference evidence="2 3" key="1">
    <citation type="journal article" date="2013" name="ISME J.">
        <title>A metabolic model for members of the genus Tetrasphaera involved in enhanced biological phosphorus removal.</title>
        <authorList>
            <person name="Kristiansen R."/>
            <person name="Nguyen H.T.T."/>
            <person name="Saunders A.M."/>
            <person name="Nielsen J.L."/>
            <person name="Wimmer R."/>
            <person name="Le V.Q."/>
            <person name="McIlroy S.J."/>
            <person name="Petrovski S."/>
            <person name="Seviour R.J."/>
            <person name="Calteau A."/>
            <person name="Nielsen K.L."/>
            <person name="Nielsen P.H."/>
        </authorList>
    </citation>
    <scope>NUCLEOTIDE SEQUENCE [LARGE SCALE GENOMIC DNA]</scope>
    <source>
        <strain evidence="2 3">Lp2</strain>
    </source>
</reference>
<evidence type="ECO:0000256" key="1">
    <source>
        <dbReference type="SAM" id="Phobius"/>
    </source>
</evidence>
<dbReference type="RefSeq" id="WP_010851035.1">
    <property type="nucleotide sequence ID" value="NZ_HF570956.1"/>
</dbReference>
<evidence type="ECO:0000313" key="3">
    <source>
        <dbReference type="Proteomes" id="UP000013167"/>
    </source>
</evidence>
<keyword evidence="1" id="KW-0472">Membrane</keyword>
<name>N0E6A5_9MICO</name>
<dbReference type="HOGENOM" id="CLU_2385139_0_0_11"/>
<keyword evidence="1" id="KW-1133">Transmembrane helix</keyword>
<proteinExistence type="predicted"/>
<dbReference type="AlphaFoldDB" id="N0E6A5"/>